<feature type="transmembrane region" description="Helical" evidence="1">
    <location>
        <begin position="39"/>
        <end position="60"/>
    </location>
</feature>
<keyword evidence="1" id="KW-0812">Transmembrane</keyword>
<keyword evidence="1" id="KW-0472">Membrane</keyword>
<name>A0A4S3KNT5_9GAMM</name>
<evidence type="ECO:0000313" key="3">
    <source>
        <dbReference type="Proteomes" id="UP000307749"/>
    </source>
</evidence>
<feature type="transmembrane region" description="Helical" evidence="1">
    <location>
        <begin position="111"/>
        <end position="128"/>
    </location>
</feature>
<dbReference type="RefSeq" id="WP_081126599.1">
    <property type="nucleotide sequence ID" value="NZ_DAHXOC010000009.1"/>
</dbReference>
<evidence type="ECO:0000313" key="2">
    <source>
        <dbReference type="EMBL" id="THD09764.1"/>
    </source>
</evidence>
<organism evidence="2 3">
    <name type="scientific">Metallibacterium scheffleri</name>
    <dbReference type="NCBI Taxonomy" id="993689"/>
    <lineage>
        <taxon>Bacteria</taxon>
        <taxon>Pseudomonadati</taxon>
        <taxon>Pseudomonadota</taxon>
        <taxon>Gammaproteobacteria</taxon>
        <taxon>Lysobacterales</taxon>
        <taxon>Rhodanobacteraceae</taxon>
        <taxon>Metallibacterium</taxon>
    </lineage>
</organism>
<protein>
    <submittedName>
        <fullName evidence="2">Uncharacterized protein</fullName>
    </submittedName>
</protein>
<feature type="transmembrane region" description="Helical" evidence="1">
    <location>
        <begin position="72"/>
        <end position="91"/>
    </location>
</feature>
<keyword evidence="1" id="KW-1133">Transmembrane helix</keyword>
<comment type="caution">
    <text evidence="2">The sequence shown here is derived from an EMBL/GenBank/DDBJ whole genome shotgun (WGS) entry which is preliminary data.</text>
</comment>
<evidence type="ECO:0000256" key="1">
    <source>
        <dbReference type="SAM" id="Phobius"/>
    </source>
</evidence>
<dbReference type="AlphaFoldDB" id="A0A4S3KNT5"/>
<reference evidence="2 3" key="1">
    <citation type="submission" date="2017-02" db="EMBL/GenBank/DDBJ databases">
        <title>Whole genome sequencing of Metallibacterium scheffleri DSM 24874 (T).</title>
        <authorList>
            <person name="Kumar S."/>
            <person name="Patil P."/>
            <person name="Patil P.B."/>
        </authorList>
    </citation>
    <scope>NUCLEOTIDE SEQUENCE [LARGE SCALE GENOMIC DNA]</scope>
    <source>
        <strain evidence="2 3">DSM 24874</strain>
    </source>
</reference>
<keyword evidence="3" id="KW-1185">Reference proteome</keyword>
<sequence length="169" mass="18029">MPTPNAPIEIILTLTACAATAFWWRGLRKLRHESSDHAIWTLVVGGLLMLLIPPLAAWTLSSLWLEGPSAQAPQVAAFALFACMYGLPALLPPRSRLQATSGTPARVSSGYIALAFAFLLVSAALRWLTRDTLGPWLGAVLLVAAGVSLLPASTRARVRLAGLWNPSAH</sequence>
<feature type="transmembrane region" description="Helical" evidence="1">
    <location>
        <begin position="6"/>
        <end position="27"/>
    </location>
</feature>
<proteinExistence type="predicted"/>
<accession>A0A4S3KNT5</accession>
<feature type="transmembrane region" description="Helical" evidence="1">
    <location>
        <begin position="134"/>
        <end position="152"/>
    </location>
</feature>
<dbReference type="EMBL" id="MWQO01000036">
    <property type="protein sequence ID" value="THD09764.1"/>
    <property type="molecule type" value="Genomic_DNA"/>
</dbReference>
<dbReference type="Proteomes" id="UP000307749">
    <property type="component" value="Unassembled WGS sequence"/>
</dbReference>
<gene>
    <name evidence="2" type="ORF">B1806_10590</name>
</gene>